<name>A0A3G9IW49_9BACL</name>
<feature type="compositionally biased region" description="Basic and acidic residues" evidence="1">
    <location>
        <begin position="1"/>
        <end position="26"/>
    </location>
</feature>
<evidence type="ECO:0000256" key="1">
    <source>
        <dbReference type="SAM" id="MobiDB-lite"/>
    </source>
</evidence>
<accession>A0A3G9IW49</accession>
<feature type="region of interest" description="Disordered" evidence="1">
    <location>
        <begin position="86"/>
        <end position="111"/>
    </location>
</feature>
<feature type="compositionally biased region" description="Polar residues" evidence="1">
    <location>
        <begin position="99"/>
        <end position="111"/>
    </location>
</feature>
<evidence type="ECO:0000313" key="2">
    <source>
        <dbReference type="EMBL" id="BBH22522.1"/>
    </source>
</evidence>
<feature type="region of interest" description="Disordered" evidence="1">
    <location>
        <begin position="1"/>
        <end position="40"/>
    </location>
</feature>
<proteinExistence type="predicted"/>
<reference evidence="2 3" key="1">
    <citation type="submission" date="2018-11" db="EMBL/GenBank/DDBJ databases">
        <title>Complete genome sequence of Paenibacillus baekrokdamisoli strain KCTC 33723.</title>
        <authorList>
            <person name="Kang S.W."/>
            <person name="Lee K.C."/>
            <person name="Kim K.K."/>
            <person name="Kim J.S."/>
            <person name="Kim D.S."/>
            <person name="Ko S.H."/>
            <person name="Yang S.H."/>
            <person name="Lee J.S."/>
        </authorList>
    </citation>
    <scope>NUCLEOTIDE SEQUENCE [LARGE SCALE GENOMIC DNA]</scope>
    <source>
        <strain evidence="2 3">KCTC 33723</strain>
    </source>
</reference>
<organism evidence="2 3">
    <name type="scientific">Paenibacillus baekrokdamisoli</name>
    <dbReference type="NCBI Taxonomy" id="1712516"/>
    <lineage>
        <taxon>Bacteria</taxon>
        <taxon>Bacillati</taxon>
        <taxon>Bacillota</taxon>
        <taxon>Bacilli</taxon>
        <taxon>Bacillales</taxon>
        <taxon>Paenibacillaceae</taxon>
        <taxon>Paenibacillus</taxon>
    </lineage>
</organism>
<sequence length="111" mass="11800">MSNDKESKDFELDDLEKPLTEQEMKETTGGGTTAPLSPTLPLSPGLYVQVLDGQIRVNNPSGSSNFSAGQFGYIASPKLPPVVIPTNPGLQFTPPPKFEQSSIPNKIPGSS</sequence>
<dbReference type="Proteomes" id="UP000275368">
    <property type="component" value="Chromosome"/>
</dbReference>
<dbReference type="AlphaFoldDB" id="A0A3G9IW49"/>
<evidence type="ECO:0000313" key="3">
    <source>
        <dbReference type="Proteomes" id="UP000275368"/>
    </source>
</evidence>
<dbReference type="KEGG" id="pbk:Back11_38670"/>
<dbReference type="RefSeq" id="WP_125660775.1">
    <property type="nucleotide sequence ID" value="NZ_AP019308.1"/>
</dbReference>
<dbReference type="EMBL" id="AP019308">
    <property type="protein sequence ID" value="BBH22522.1"/>
    <property type="molecule type" value="Genomic_DNA"/>
</dbReference>
<keyword evidence="3" id="KW-1185">Reference proteome</keyword>
<gene>
    <name evidence="2" type="ORF">Back11_38670</name>
</gene>
<dbReference type="OrthoDB" id="369729at2"/>
<protein>
    <submittedName>
        <fullName evidence="2">Uncharacterized protein</fullName>
    </submittedName>
</protein>